<dbReference type="EMBL" id="JAFLNC010000005">
    <property type="protein sequence ID" value="MBO0335004.1"/>
    <property type="molecule type" value="Genomic_DNA"/>
</dbReference>
<evidence type="ECO:0000256" key="13">
    <source>
        <dbReference type="ARBA" id="ARBA00022989"/>
    </source>
</evidence>
<evidence type="ECO:0000256" key="22">
    <source>
        <dbReference type="ARBA" id="ARBA00032743"/>
    </source>
</evidence>
<evidence type="ECO:0000256" key="17">
    <source>
        <dbReference type="ARBA" id="ARBA00023264"/>
    </source>
</evidence>
<comment type="caution">
    <text evidence="25">The sequence shown here is derived from an EMBL/GenBank/DDBJ whole genome shotgun (WGS) entry which is preliminary data.</text>
</comment>
<keyword evidence="13 24" id="KW-1133">Transmembrane helix</keyword>
<protein>
    <recommendedName>
        <fullName evidence="7">Phosphatidate cytidylyltransferase</fullName>
        <ecNumber evidence="6">2.7.7.41</ecNumber>
    </recommendedName>
    <alternativeName>
        <fullName evidence="20">CDP-DAG synthase</fullName>
    </alternativeName>
    <alternativeName>
        <fullName evidence="22">CDP-DG synthase</fullName>
    </alternativeName>
    <alternativeName>
        <fullName evidence="18">CDP-diacylglycerol synthase</fullName>
    </alternativeName>
    <alternativeName>
        <fullName evidence="21">CDP-diglyceride pyrophosphorylase</fullName>
    </alternativeName>
    <alternativeName>
        <fullName evidence="23">CDP-diglyceride synthase</fullName>
    </alternativeName>
    <alternativeName>
        <fullName evidence="19">CTP:phosphatidate cytidylyltransferase</fullName>
    </alternativeName>
</protein>
<keyword evidence="16" id="KW-0594">Phospholipid biosynthesis</keyword>
<keyword evidence="12 25" id="KW-0548">Nucleotidyltransferase</keyword>
<keyword evidence="26" id="KW-1185">Reference proteome</keyword>
<dbReference type="GO" id="GO:0016779">
    <property type="term" value="F:nucleotidyltransferase activity"/>
    <property type="evidence" value="ECO:0007669"/>
    <property type="project" value="UniProtKB-KW"/>
</dbReference>
<feature type="transmembrane region" description="Helical" evidence="24">
    <location>
        <begin position="12"/>
        <end position="45"/>
    </location>
</feature>
<evidence type="ECO:0000256" key="24">
    <source>
        <dbReference type="SAM" id="Phobius"/>
    </source>
</evidence>
<feature type="transmembrane region" description="Helical" evidence="24">
    <location>
        <begin position="252"/>
        <end position="270"/>
    </location>
</feature>
<comment type="pathway">
    <text evidence="4">Lipid metabolism.</text>
</comment>
<evidence type="ECO:0000256" key="12">
    <source>
        <dbReference type="ARBA" id="ARBA00022695"/>
    </source>
</evidence>
<accession>A0ABS3F9E6</accession>
<evidence type="ECO:0000313" key="26">
    <source>
        <dbReference type="Proteomes" id="UP000664761"/>
    </source>
</evidence>
<evidence type="ECO:0000256" key="1">
    <source>
        <dbReference type="ARBA" id="ARBA00001698"/>
    </source>
</evidence>
<evidence type="ECO:0000256" key="21">
    <source>
        <dbReference type="ARBA" id="ARBA00032396"/>
    </source>
</evidence>
<keyword evidence="11 24" id="KW-0812">Transmembrane</keyword>
<comment type="similarity">
    <text evidence="5">Belongs to the CDS family.</text>
</comment>
<feature type="transmembrane region" description="Helical" evidence="24">
    <location>
        <begin position="198"/>
        <end position="220"/>
    </location>
</feature>
<evidence type="ECO:0000256" key="20">
    <source>
        <dbReference type="ARBA" id="ARBA00032253"/>
    </source>
</evidence>
<evidence type="ECO:0000256" key="23">
    <source>
        <dbReference type="ARBA" id="ARBA00033406"/>
    </source>
</evidence>
<evidence type="ECO:0000256" key="4">
    <source>
        <dbReference type="ARBA" id="ARBA00005189"/>
    </source>
</evidence>
<evidence type="ECO:0000256" key="2">
    <source>
        <dbReference type="ARBA" id="ARBA00004651"/>
    </source>
</evidence>
<dbReference type="EC" id="2.7.7.41" evidence="6"/>
<keyword evidence="15 24" id="KW-0472">Membrane</keyword>
<reference evidence="25 26" key="1">
    <citation type="submission" date="2021-03" db="EMBL/GenBank/DDBJ databases">
        <title>Sneathiella sp. CAU 1612 isolated from Kang Won-do.</title>
        <authorList>
            <person name="Kim W."/>
        </authorList>
    </citation>
    <scope>NUCLEOTIDE SEQUENCE [LARGE SCALE GENOMIC DNA]</scope>
    <source>
        <strain evidence="25 26">CAU 1612</strain>
    </source>
</reference>
<evidence type="ECO:0000256" key="9">
    <source>
        <dbReference type="ARBA" id="ARBA00022516"/>
    </source>
</evidence>
<feature type="transmembrane region" description="Helical" evidence="24">
    <location>
        <begin position="81"/>
        <end position="101"/>
    </location>
</feature>
<evidence type="ECO:0000256" key="18">
    <source>
        <dbReference type="ARBA" id="ARBA00029893"/>
    </source>
</evidence>
<comment type="subcellular location">
    <subcellularLocation>
        <location evidence="2">Cell membrane</location>
        <topology evidence="2">Multi-pass membrane protein</topology>
    </subcellularLocation>
</comment>
<comment type="pathway">
    <text evidence="3">Phospholipid metabolism; CDP-diacylglycerol biosynthesis; CDP-diacylglycerol from sn-glycerol 3-phosphate: step 3/3.</text>
</comment>
<name>A0ABS3F9E6_9PROT</name>
<evidence type="ECO:0000256" key="15">
    <source>
        <dbReference type="ARBA" id="ARBA00023136"/>
    </source>
</evidence>
<evidence type="ECO:0000256" key="11">
    <source>
        <dbReference type="ARBA" id="ARBA00022692"/>
    </source>
</evidence>
<evidence type="ECO:0000313" key="25">
    <source>
        <dbReference type="EMBL" id="MBO0335004.1"/>
    </source>
</evidence>
<evidence type="ECO:0000256" key="3">
    <source>
        <dbReference type="ARBA" id="ARBA00005119"/>
    </source>
</evidence>
<gene>
    <name evidence="25" type="ORF">J0X12_15365</name>
</gene>
<keyword evidence="8" id="KW-1003">Cell membrane</keyword>
<sequence length="271" mass="28617">MLLSSLTSLQQRVISALVLAPIAIAALYFGGIYFLLFLMAASAVMGYEWCRASLEKSLGLATTLTGTSVVVALFLAQKGLFLQAVIALLLGSALVAVGTVFRKRHDRIVWALAGPFCIGLPVLALIMLRAHPETGFGLTFGLFLTIWATDIGAYFSGKSIGGPKIAPSISPNKTWAGLIGGVISAMIVAYLVNRYLVGGQVATIGVLGLGAICAILAQMGDFAESAWKRRFGIKDASNLIPGHGGVMDRLDGIFLTAPMLMIIIMLTNGIW</sequence>
<keyword evidence="14" id="KW-0443">Lipid metabolism</keyword>
<evidence type="ECO:0000256" key="14">
    <source>
        <dbReference type="ARBA" id="ARBA00023098"/>
    </source>
</evidence>
<evidence type="ECO:0000256" key="19">
    <source>
        <dbReference type="ARBA" id="ARBA00031825"/>
    </source>
</evidence>
<dbReference type="PANTHER" id="PTHR46382:SF1">
    <property type="entry name" value="PHOSPHATIDATE CYTIDYLYLTRANSFERASE"/>
    <property type="match status" value="1"/>
</dbReference>
<feature type="transmembrane region" description="Helical" evidence="24">
    <location>
        <begin position="57"/>
        <end position="75"/>
    </location>
</feature>
<evidence type="ECO:0000256" key="10">
    <source>
        <dbReference type="ARBA" id="ARBA00022679"/>
    </source>
</evidence>
<organism evidence="25 26">
    <name type="scientific">Sneathiella sedimenti</name>
    <dbReference type="NCBI Taxonomy" id="2816034"/>
    <lineage>
        <taxon>Bacteria</taxon>
        <taxon>Pseudomonadati</taxon>
        <taxon>Pseudomonadota</taxon>
        <taxon>Alphaproteobacteria</taxon>
        <taxon>Sneathiellales</taxon>
        <taxon>Sneathiellaceae</taxon>
        <taxon>Sneathiella</taxon>
    </lineage>
</organism>
<proteinExistence type="inferred from homology"/>
<evidence type="ECO:0000256" key="16">
    <source>
        <dbReference type="ARBA" id="ARBA00023209"/>
    </source>
</evidence>
<evidence type="ECO:0000256" key="7">
    <source>
        <dbReference type="ARBA" id="ARBA00019373"/>
    </source>
</evidence>
<keyword evidence="17" id="KW-1208">Phospholipid metabolism</keyword>
<evidence type="ECO:0000256" key="6">
    <source>
        <dbReference type="ARBA" id="ARBA00012487"/>
    </source>
</evidence>
<keyword evidence="9" id="KW-0444">Lipid biosynthesis</keyword>
<evidence type="ECO:0000256" key="5">
    <source>
        <dbReference type="ARBA" id="ARBA00010185"/>
    </source>
</evidence>
<dbReference type="Pfam" id="PF01148">
    <property type="entry name" value="CTP_transf_1"/>
    <property type="match status" value="1"/>
</dbReference>
<dbReference type="PANTHER" id="PTHR46382">
    <property type="entry name" value="PHOSPHATIDATE CYTIDYLYLTRANSFERASE"/>
    <property type="match status" value="1"/>
</dbReference>
<keyword evidence="10" id="KW-0808">Transferase</keyword>
<evidence type="ECO:0000256" key="8">
    <source>
        <dbReference type="ARBA" id="ARBA00022475"/>
    </source>
</evidence>
<dbReference type="Proteomes" id="UP000664761">
    <property type="component" value="Unassembled WGS sequence"/>
</dbReference>
<comment type="catalytic activity">
    <reaction evidence="1">
        <text>a 1,2-diacyl-sn-glycero-3-phosphate + CTP + H(+) = a CDP-1,2-diacyl-sn-glycerol + diphosphate</text>
        <dbReference type="Rhea" id="RHEA:16229"/>
        <dbReference type="ChEBI" id="CHEBI:15378"/>
        <dbReference type="ChEBI" id="CHEBI:33019"/>
        <dbReference type="ChEBI" id="CHEBI:37563"/>
        <dbReference type="ChEBI" id="CHEBI:58332"/>
        <dbReference type="ChEBI" id="CHEBI:58608"/>
        <dbReference type="EC" id="2.7.7.41"/>
    </reaction>
</comment>
<dbReference type="RefSeq" id="WP_207047320.1">
    <property type="nucleotide sequence ID" value="NZ_JAFLNC010000005.1"/>
</dbReference>
<feature type="transmembrane region" description="Helical" evidence="24">
    <location>
        <begin position="108"/>
        <end position="128"/>
    </location>
</feature>
<feature type="transmembrane region" description="Helical" evidence="24">
    <location>
        <begin position="175"/>
        <end position="192"/>
    </location>
</feature>